<sequence length="143" mass="15786">MSVSTVRPDVYAQVQHFYARQMQALDAGRFADYANTFTEDGTFQHSPGAQPAVGRAGIVAELERFHERFADDPVQRRHWFNHVALEPLPDGSLSSTVYALIVTVRPGGTPKIGPSCVVHDVLEITEEGVLTRSRLVTHDQEAA</sequence>
<keyword evidence="3" id="KW-1185">Reference proteome</keyword>
<name>A0ABX0YUU9_STRTL</name>
<comment type="caution">
    <text evidence="2">The sequence shown here is derived from an EMBL/GenBank/DDBJ whole genome shotgun (WGS) entry which is preliminary data.</text>
</comment>
<dbReference type="Gene3D" id="3.10.450.50">
    <property type="match status" value="1"/>
</dbReference>
<dbReference type="SUPFAM" id="SSF54427">
    <property type="entry name" value="NTF2-like"/>
    <property type="match status" value="1"/>
</dbReference>
<organism evidence="2 3">
    <name type="scientific">Streptomyces thermoviolaceus subsp. thermoviolaceus</name>
    <dbReference type="NCBI Taxonomy" id="66860"/>
    <lineage>
        <taxon>Bacteria</taxon>
        <taxon>Bacillati</taxon>
        <taxon>Actinomycetota</taxon>
        <taxon>Actinomycetes</taxon>
        <taxon>Kitasatosporales</taxon>
        <taxon>Streptomycetaceae</taxon>
        <taxon>Streptomyces</taxon>
    </lineage>
</organism>
<evidence type="ECO:0000313" key="3">
    <source>
        <dbReference type="Proteomes" id="UP000635996"/>
    </source>
</evidence>
<protein>
    <submittedName>
        <fullName evidence="2">Nuclear transport factor 2 family protein</fullName>
    </submittedName>
</protein>
<dbReference type="Pfam" id="PF13577">
    <property type="entry name" value="SnoaL_4"/>
    <property type="match status" value="1"/>
</dbReference>
<feature type="domain" description="SnoaL-like" evidence="1">
    <location>
        <begin position="11"/>
        <end position="130"/>
    </location>
</feature>
<gene>
    <name evidence="2" type="ORF">HCJ95_19275</name>
</gene>
<dbReference type="RefSeq" id="WP_168132026.1">
    <property type="nucleotide sequence ID" value="NZ_BMVZ01000021.1"/>
</dbReference>
<reference evidence="2 3" key="1">
    <citation type="submission" date="2020-03" db="EMBL/GenBank/DDBJ databases">
        <title>WGS of actinomycetes isolated from Thailand.</title>
        <authorList>
            <person name="Thawai C."/>
        </authorList>
    </citation>
    <scope>NUCLEOTIDE SEQUENCE [LARGE SCALE GENOMIC DNA]</scope>
    <source>
        <strain evidence="2 3">NBRC 13905</strain>
    </source>
</reference>
<dbReference type="InterPro" id="IPR037401">
    <property type="entry name" value="SnoaL-like"/>
</dbReference>
<dbReference type="InterPro" id="IPR032710">
    <property type="entry name" value="NTF2-like_dom_sf"/>
</dbReference>
<accession>A0ABX0YUU9</accession>
<dbReference type="EMBL" id="JAATEL010000021">
    <property type="protein sequence ID" value="NJP16360.1"/>
    <property type="molecule type" value="Genomic_DNA"/>
</dbReference>
<proteinExistence type="predicted"/>
<evidence type="ECO:0000259" key="1">
    <source>
        <dbReference type="Pfam" id="PF13577"/>
    </source>
</evidence>
<dbReference type="Proteomes" id="UP000635996">
    <property type="component" value="Unassembled WGS sequence"/>
</dbReference>
<evidence type="ECO:0000313" key="2">
    <source>
        <dbReference type="EMBL" id="NJP16360.1"/>
    </source>
</evidence>